<feature type="domain" description="Methyltransferase" evidence="1">
    <location>
        <begin position="59"/>
        <end position="137"/>
    </location>
</feature>
<dbReference type="GO" id="GO:0008168">
    <property type="term" value="F:methyltransferase activity"/>
    <property type="evidence" value="ECO:0007669"/>
    <property type="project" value="UniProtKB-KW"/>
</dbReference>
<protein>
    <submittedName>
        <fullName evidence="2">Methyltransferase domain-containing protein</fullName>
    </submittedName>
</protein>
<dbReference type="GO" id="GO:0032259">
    <property type="term" value="P:methylation"/>
    <property type="evidence" value="ECO:0007669"/>
    <property type="project" value="UniProtKB-KW"/>
</dbReference>
<dbReference type="Pfam" id="PF13649">
    <property type="entry name" value="Methyltransf_25"/>
    <property type="match status" value="1"/>
</dbReference>
<accession>A0A7K1TAI4</accession>
<evidence type="ECO:0000313" key="3">
    <source>
        <dbReference type="Proteomes" id="UP000441336"/>
    </source>
</evidence>
<keyword evidence="2" id="KW-0808">Transferase</keyword>
<dbReference type="InterPro" id="IPR029063">
    <property type="entry name" value="SAM-dependent_MTases_sf"/>
</dbReference>
<name>A0A7K1TAI4_9BACT</name>
<keyword evidence="2" id="KW-0489">Methyltransferase</keyword>
<dbReference type="RefSeq" id="WP_157562148.1">
    <property type="nucleotide sequence ID" value="NZ_WQKZ01000001.1"/>
</dbReference>
<proteinExistence type="predicted"/>
<reference evidence="2 3" key="1">
    <citation type="submission" date="2019-12" db="EMBL/GenBank/DDBJ databases">
        <title>Hymenobacter sp. HMF4947 Genome sequencing and assembly.</title>
        <authorList>
            <person name="Kang H."/>
            <person name="Cha I."/>
            <person name="Kim H."/>
            <person name="Joh K."/>
        </authorList>
    </citation>
    <scope>NUCLEOTIDE SEQUENCE [LARGE SCALE GENOMIC DNA]</scope>
    <source>
        <strain evidence="2 3">HMF4947</strain>
    </source>
</reference>
<dbReference type="CDD" id="cd02440">
    <property type="entry name" value="AdoMet_MTases"/>
    <property type="match status" value="1"/>
</dbReference>
<evidence type="ECO:0000313" key="2">
    <source>
        <dbReference type="EMBL" id="MVN75410.1"/>
    </source>
</evidence>
<dbReference type="Proteomes" id="UP000441336">
    <property type="component" value="Unassembled WGS sequence"/>
</dbReference>
<dbReference type="Gene3D" id="3.40.50.150">
    <property type="entry name" value="Vaccinia Virus protein VP39"/>
    <property type="match status" value="1"/>
</dbReference>
<comment type="caution">
    <text evidence="2">The sequence shown here is derived from an EMBL/GenBank/DDBJ whole genome shotgun (WGS) entry which is preliminary data.</text>
</comment>
<dbReference type="InterPro" id="IPR041698">
    <property type="entry name" value="Methyltransf_25"/>
</dbReference>
<dbReference type="SUPFAM" id="SSF53335">
    <property type="entry name" value="S-adenosyl-L-methionine-dependent methyltransferases"/>
    <property type="match status" value="1"/>
</dbReference>
<sequence length="205" mass="22575">MHNPLGQLLDTAAIFRYHRRRIQKYGSGGPGALGWAGAEGQQARFQVLTQIGDLAHHSVLDAGCGYADLYPFLQQRYAGVRYHGIEQMPELLAVARARYRDAAGITLSSSDFLRTPLPPADYVLASGALNYRHRDPQFIYQAIEKLFGGCQLGLGFNLLSWEPAGGGPLAAYDPAGILAFCQTLASRAELLEGYWEGDFTVFMYR</sequence>
<evidence type="ECO:0000259" key="1">
    <source>
        <dbReference type="Pfam" id="PF13649"/>
    </source>
</evidence>
<organism evidence="2 3">
    <name type="scientific">Hymenobacter ginkgonis</name>
    <dbReference type="NCBI Taxonomy" id="2682976"/>
    <lineage>
        <taxon>Bacteria</taxon>
        <taxon>Pseudomonadati</taxon>
        <taxon>Bacteroidota</taxon>
        <taxon>Cytophagia</taxon>
        <taxon>Cytophagales</taxon>
        <taxon>Hymenobacteraceae</taxon>
        <taxon>Hymenobacter</taxon>
    </lineage>
</organism>
<gene>
    <name evidence="2" type="ORF">GO988_03640</name>
</gene>
<keyword evidence="3" id="KW-1185">Reference proteome</keyword>
<dbReference type="EMBL" id="WQKZ01000001">
    <property type="protein sequence ID" value="MVN75410.1"/>
    <property type="molecule type" value="Genomic_DNA"/>
</dbReference>
<dbReference type="AlphaFoldDB" id="A0A7K1TAI4"/>